<reference evidence="2" key="1">
    <citation type="submission" date="2019-06" db="EMBL/GenBank/DDBJ databases">
        <authorList>
            <person name="Zheng W."/>
        </authorList>
    </citation>
    <scope>NUCLEOTIDE SEQUENCE</scope>
    <source>
        <strain evidence="2">QDHG01</strain>
    </source>
</reference>
<evidence type="ECO:0000313" key="3">
    <source>
        <dbReference type="Proteomes" id="UP000785679"/>
    </source>
</evidence>
<dbReference type="AlphaFoldDB" id="A0A8J8T9Z0"/>
<feature type="region of interest" description="Disordered" evidence="1">
    <location>
        <begin position="227"/>
        <end position="248"/>
    </location>
</feature>
<sequence length="352" mass="40972">MTEFAPYSDSFHLSRNVSRLRNSCNSNSERQSRSSSEYTSTNHQISYRNIQRVLQERETRQEFRKPQNCTMLFNKQMMLRNELIKDKMKYFNLMDKNRSQSRNLVISDKSQPKTTVHPDVKSRNIQVKQYFTANQGIIEKSQKYLNFSQSNEIDTSQLPVEPQMQSQSLMKLKFNSPQITMKALKLYFDTHSQNNRVLVGPNHPSYQSNKALDLQKFSKIYKKTQRETITKEENNKSNQSIQAHSQKAAVSTPGLPYLQLNKFGYSKLEEEVQQTMPREKSQQVIAKRNLLAKVAPQATTQRGSEKSKNQQSKMSSNNTVYQFPNFVQAKHTVKQRNILQILLGETPKSKQQ</sequence>
<dbReference type="Proteomes" id="UP000785679">
    <property type="component" value="Unassembled WGS sequence"/>
</dbReference>
<keyword evidence="3" id="KW-1185">Reference proteome</keyword>
<dbReference type="EMBL" id="RRYP01000855">
    <property type="protein sequence ID" value="TNV86748.1"/>
    <property type="molecule type" value="Genomic_DNA"/>
</dbReference>
<name>A0A8J8T9Z0_HALGN</name>
<comment type="caution">
    <text evidence="2">The sequence shown here is derived from an EMBL/GenBank/DDBJ whole genome shotgun (WGS) entry which is preliminary data.</text>
</comment>
<feature type="region of interest" description="Disordered" evidence="1">
    <location>
        <begin position="293"/>
        <end position="317"/>
    </location>
</feature>
<feature type="region of interest" description="Disordered" evidence="1">
    <location>
        <begin position="22"/>
        <end position="44"/>
    </location>
</feature>
<accession>A0A8J8T9Z0</accession>
<evidence type="ECO:0000313" key="2">
    <source>
        <dbReference type="EMBL" id="TNV86748.1"/>
    </source>
</evidence>
<organism evidence="2 3">
    <name type="scientific">Halteria grandinella</name>
    <dbReference type="NCBI Taxonomy" id="5974"/>
    <lineage>
        <taxon>Eukaryota</taxon>
        <taxon>Sar</taxon>
        <taxon>Alveolata</taxon>
        <taxon>Ciliophora</taxon>
        <taxon>Intramacronucleata</taxon>
        <taxon>Spirotrichea</taxon>
        <taxon>Stichotrichia</taxon>
        <taxon>Sporadotrichida</taxon>
        <taxon>Halteriidae</taxon>
        <taxon>Halteria</taxon>
    </lineage>
</organism>
<protein>
    <submittedName>
        <fullName evidence="2">Uncharacterized protein</fullName>
    </submittedName>
</protein>
<feature type="compositionally biased region" description="Low complexity" evidence="1">
    <location>
        <begin position="22"/>
        <end position="36"/>
    </location>
</feature>
<evidence type="ECO:0000256" key="1">
    <source>
        <dbReference type="SAM" id="MobiDB-lite"/>
    </source>
</evidence>
<gene>
    <name evidence="2" type="ORF">FGO68_gene10574</name>
</gene>
<proteinExistence type="predicted"/>
<feature type="compositionally biased region" description="Polar residues" evidence="1">
    <location>
        <begin position="236"/>
        <end position="248"/>
    </location>
</feature>